<evidence type="ECO:0000256" key="4">
    <source>
        <dbReference type="ARBA" id="ARBA00005221"/>
    </source>
</evidence>
<gene>
    <name evidence="11" type="ORF">FEM48_Zijuj04G0169900</name>
</gene>
<keyword evidence="9" id="KW-0460">Magnesium</keyword>
<dbReference type="CDD" id="cd00867">
    <property type="entry name" value="Trans_IPPS"/>
    <property type="match status" value="1"/>
</dbReference>
<dbReference type="SFLD" id="SFLDG01017">
    <property type="entry name" value="Polyprenyl_Transferase_Like"/>
    <property type="match status" value="1"/>
</dbReference>
<organism evidence="11 12">
    <name type="scientific">Ziziphus jujuba var. spinosa</name>
    <dbReference type="NCBI Taxonomy" id="714518"/>
    <lineage>
        <taxon>Eukaryota</taxon>
        <taxon>Viridiplantae</taxon>
        <taxon>Streptophyta</taxon>
        <taxon>Embryophyta</taxon>
        <taxon>Tracheophyta</taxon>
        <taxon>Spermatophyta</taxon>
        <taxon>Magnoliopsida</taxon>
        <taxon>eudicotyledons</taxon>
        <taxon>Gunneridae</taxon>
        <taxon>Pentapetalae</taxon>
        <taxon>rosids</taxon>
        <taxon>fabids</taxon>
        <taxon>Rosales</taxon>
        <taxon>Rhamnaceae</taxon>
        <taxon>Paliureae</taxon>
        <taxon>Ziziphus</taxon>
    </lineage>
</organism>
<evidence type="ECO:0000313" key="12">
    <source>
        <dbReference type="Proteomes" id="UP000813462"/>
    </source>
</evidence>
<dbReference type="InterPro" id="IPR053378">
    <property type="entry name" value="Prenyl_diphosphate_synthase"/>
</dbReference>
<dbReference type="SUPFAM" id="SSF48576">
    <property type="entry name" value="Terpenoid synthases"/>
    <property type="match status" value="2"/>
</dbReference>
<evidence type="ECO:0000256" key="10">
    <source>
        <dbReference type="ARBA" id="ARBA00023229"/>
    </source>
</evidence>
<proteinExistence type="inferred from homology"/>
<keyword evidence="10" id="KW-0414">Isoprene biosynthesis</keyword>
<dbReference type="Gene3D" id="1.10.600.10">
    <property type="entry name" value="Farnesyl Diphosphate Synthase"/>
    <property type="match status" value="3"/>
</dbReference>
<comment type="pathway">
    <text evidence="2">Isoprenoid biosynthesis; geranyl diphosphate biosynthesis; geranyl diphosphate from dimethylallyl diphosphate and isopentenyl diphosphate: step 1/1.</text>
</comment>
<evidence type="ECO:0000313" key="11">
    <source>
        <dbReference type="EMBL" id="KAH7533797.1"/>
    </source>
</evidence>
<dbReference type="InterPro" id="IPR000092">
    <property type="entry name" value="Polyprenyl_synt"/>
</dbReference>
<sequence>MVLFTIPRNPTIIGLKFPTRTPFGHLKLVTLNNMKATMNNIHKPHFPPSKLEEELVAMKAKKVFEALEKAIPLKHPEEIHKVMRYSVFSGGKRLHPTLCLASCELIGGDENSAMPAACAVEMVHTWSLILDDLPCIDDEDIKRGKPATHKHKAERSIEVPLDRVVGAIVELGSAVGSTTGGELLDVRCEGKKVSMEELEYSHVNKSSKLLEASVVCGAIIGGGNEMEIQRLRKYAPHLGLACQIVNDIQAITLSTEELGRTAGKDLESARQLIPSSWALKNLRGVLFGRLGLDDTLGTYGGVSAADVNNVAGQQGQPNQNKNLLLFPIYHIFNSMALFAAIPGNPTTIGLKSPSRTPFGHLKLVTLNNIKATMNNIHKSHFPPLKLGEELVAMKAKKVLEALEEAIPLKHPEEIHKAMRYSVFSGGKRLRPTLCLASCELVGGDENSAMPTACAVEMVQAMSLILDDLPCMDDEDIRRGKPATHKVFGEETAILAASSLLSLSFQHIAERSIEVPLDRVVGAIVELGSAVGSLGLLGGELLDVHCEGKEVSMEELENICVAKSSKLLEASVVCGAIIGGGNEMEIQRLRKYARHLALGCQILNDIQDIIMSTEELGRTAGKDLENDKATYTKFMGIEESKRFSQKLIGQAMEEIALFDASKAAPFTYWANYFLTELAY</sequence>
<evidence type="ECO:0000256" key="5">
    <source>
        <dbReference type="ARBA" id="ARBA00006706"/>
    </source>
</evidence>
<dbReference type="GO" id="GO:0016117">
    <property type="term" value="P:carotenoid biosynthetic process"/>
    <property type="evidence" value="ECO:0007669"/>
    <property type="project" value="UniProtKB-KW"/>
</dbReference>
<comment type="similarity">
    <text evidence="5">Belongs to the FPP/GGPP synthase family.</text>
</comment>
<dbReference type="AlphaFoldDB" id="A0A978VL28"/>
<dbReference type="FunFam" id="1.10.600.10:FF:000001">
    <property type="entry name" value="Geranylgeranyl diphosphate synthase"/>
    <property type="match status" value="1"/>
</dbReference>
<comment type="cofactor">
    <cofactor evidence="1">
        <name>Mg(2+)</name>
        <dbReference type="ChEBI" id="CHEBI:18420"/>
    </cofactor>
</comment>
<evidence type="ECO:0000256" key="7">
    <source>
        <dbReference type="ARBA" id="ARBA00022723"/>
    </source>
</evidence>
<keyword evidence="6" id="KW-0808">Transferase</keyword>
<dbReference type="PANTHER" id="PTHR43281">
    <property type="entry name" value="FARNESYL DIPHOSPHATE SYNTHASE"/>
    <property type="match status" value="1"/>
</dbReference>
<accession>A0A978VL28</accession>
<evidence type="ECO:0000256" key="2">
    <source>
        <dbReference type="ARBA" id="ARBA00004932"/>
    </source>
</evidence>
<evidence type="ECO:0000256" key="3">
    <source>
        <dbReference type="ARBA" id="ARBA00005035"/>
    </source>
</evidence>
<evidence type="ECO:0000256" key="8">
    <source>
        <dbReference type="ARBA" id="ARBA00022746"/>
    </source>
</evidence>
<evidence type="ECO:0000256" key="1">
    <source>
        <dbReference type="ARBA" id="ARBA00001946"/>
    </source>
</evidence>
<dbReference type="EMBL" id="JAEACU010000004">
    <property type="protein sequence ID" value="KAH7533797.1"/>
    <property type="molecule type" value="Genomic_DNA"/>
</dbReference>
<dbReference type="SFLD" id="SFLDS00005">
    <property type="entry name" value="Isoprenoid_Synthase_Type_I"/>
    <property type="match status" value="1"/>
</dbReference>
<dbReference type="NCBIfam" id="NF045485">
    <property type="entry name" value="FPPsyn"/>
    <property type="match status" value="1"/>
</dbReference>
<dbReference type="CDD" id="cd00685">
    <property type="entry name" value="Trans_IPPS_HT"/>
    <property type="match status" value="1"/>
</dbReference>
<dbReference type="PANTHER" id="PTHR43281:SF1">
    <property type="entry name" value="FARNESYL DIPHOSPHATE SYNTHASE"/>
    <property type="match status" value="1"/>
</dbReference>
<protein>
    <recommendedName>
        <fullName evidence="13">Heterodimeric geranylgeranyl pyrophosphate synthase large subunit 1, chloroplastic-like</fullName>
    </recommendedName>
</protein>
<dbReference type="GO" id="GO:0005737">
    <property type="term" value="C:cytoplasm"/>
    <property type="evidence" value="ECO:0007669"/>
    <property type="project" value="UniProtKB-ARBA"/>
</dbReference>
<dbReference type="InterPro" id="IPR033749">
    <property type="entry name" value="Polyprenyl_synt_CS"/>
</dbReference>
<evidence type="ECO:0000256" key="9">
    <source>
        <dbReference type="ARBA" id="ARBA00022842"/>
    </source>
</evidence>
<comment type="caution">
    <text evidence="11">The sequence shown here is derived from an EMBL/GenBank/DDBJ whole genome shotgun (WGS) entry which is preliminary data.</text>
</comment>
<dbReference type="Pfam" id="PF00348">
    <property type="entry name" value="polyprenyl_synt"/>
    <property type="match status" value="2"/>
</dbReference>
<dbReference type="InterPro" id="IPR008949">
    <property type="entry name" value="Isoprenoid_synthase_dom_sf"/>
</dbReference>
<evidence type="ECO:0000256" key="6">
    <source>
        <dbReference type="ARBA" id="ARBA00022679"/>
    </source>
</evidence>
<dbReference type="GO" id="GO:0046872">
    <property type="term" value="F:metal ion binding"/>
    <property type="evidence" value="ECO:0007669"/>
    <property type="project" value="UniProtKB-KW"/>
</dbReference>
<dbReference type="Proteomes" id="UP000813462">
    <property type="component" value="Unassembled WGS sequence"/>
</dbReference>
<keyword evidence="7" id="KW-0479">Metal-binding</keyword>
<reference evidence="11" key="1">
    <citation type="journal article" date="2021" name="Front. Plant Sci.">
        <title>Chromosome-Scale Genome Assembly for Chinese Sour Jujube and Insights Into Its Genome Evolution and Domestication Signature.</title>
        <authorList>
            <person name="Shen L.-Y."/>
            <person name="Luo H."/>
            <person name="Wang X.-L."/>
            <person name="Wang X.-M."/>
            <person name="Qiu X.-J."/>
            <person name="Liu H."/>
            <person name="Zhou S.-S."/>
            <person name="Jia K.-H."/>
            <person name="Nie S."/>
            <person name="Bao Y.-T."/>
            <person name="Zhang R.-G."/>
            <person name="Yun Q.-Z."/>
            <person name="Chai Y.-H."/>
            <person name="Lu J.-Y."/>
            <person name="Li Y."/>
            <person name="Zhao S.-W."/>
            <person name="Mao J.-F."/>
            <person name="Jia S.-G."/>
            <person name="Mao Y.-M."/>
        </authorList>
    </citation>
    <scope>NUCLEOTIDE SEQUENCE</scope>
    <source>
        <strain evidence="11">AT0</strain>
        <tissue evidence="11">Leaf</tissue>
    </source>
</reference>
<comment type="pathway">
    <text evidence="4">Isoprenoid biosynthesis; geranylgeranyl diphosphate biosynthesis; geranylgeranyl diphosphate from farnesyl diphosphate and isopentenyl diphosphate: step 1/1.</text>
</comment>
<dbReference type="GO" id="GO:0004659">
    <property type="term" value="F:prenyltransferase activity"/>
    <property type="evidence" value="ECO:0007669"/>
    <property type="project" value="InterPro"/>
</dbReference>
<keyword evidence="8" id="KW-0125">Carotenoid biosynthesis</keyword>
<name>A0A978VL28_ZIZJJ</name>
<evidence type="ECO:0008006" key="13">
    <source>
        <dbReference type="Google" id="ProtNLM"/>
    </source>
</evidence>
<comment type="pathway">
    <text evidence="3">Isoprenoid biosynthesis; farnesyl diphosphate biosynthesis; farnesyl diphosphate from geranyl diphosphate and isopentenyl diphosphate: step 1/1.</text>
</comment>
<dbReference type="PROSITE" id="PS00723">
    <property type="entry name" value="POLYPRENYL_SYNTHASE_1"/>
    <property type="match status" value="1"/>
</dbReference>